<dbReference type="AlphaFoldDB" id="A0A4C1YVD8"/>
<keyword evidence="2" id="KW-1185">Reference proteome</keyword>
<dbReference type="Proteomes" id="UP000299102">
    <property type="component" value="Unassembled WGS sequence"/>
</dbReference>
<organism evidence="1 2">
    <name type="scientific">Eumeta variegata</name>
    <name type="common">Bagworm moth</name>
    <name type="synonym">Eumeta japonica</name>
    <dbReference type="NCBI Taxonomy" id="151549"/>
    <lineage>
        <taxon>Eukaryota</taxon>
        <taxon>Metazoa</taxon>
        <taxon>Ecdysozoa</taxon>
        <taxon>Arthropoda</taxon>
        <taxon>Hexapoda</taxon>
        <taxon>Insecta</taxon>
        <taxon>Pterygota</taxon>
        <taxon>Neoptera</taxon>
        <taxon>Endopterygota</taxon>
        <taxon>Lepidoptera</taxon>
        <taxon>Glossata</taxon>
        <taxon>Ditrysia</taxon>
        <taxon>Tineoidea</taxon>
        <taxon>Psychidae</taxon>
        <taxon>Oiketicinae</taxon>
        <taxon>Eumeta</taxon>
    </lineage>
</organism>
<dbReference type="EMBL" id="BGZK01001365">
    <property type="protein sequence ID" value="GBP78307.1"/>
    <property type="molecule type" value="Genomic_DNA"/>
</dbReference>
<proteinExistence type="predicted"/>
<reference evidence="1 2" key="1">
    <citation type="journal article" date="2019" name="Commun. Biol.">
        <title>The bagworm genome reveals a unique fibroin gene that provides high tensile strength.</title>
        <authorList>
            <person name="Kono N."/>
            <person name="Nakamura H."/>
            <person name="Ohtoshi R."/>
            <person name="Tomita M."/>
            <person name="Numata K."/>
            <person name="Arakawa K."/>
        </authorList>
    </citation>
    <scope>NUCLEOTIDE SEQUENCE [LARGE SCALE GENOMIC DNA]</scope>
</reference>
<evidence type="ECO:0000313" key="2">
    <source>
        <dbReference type="Proteomes" id="UP000299102"/>
    </source>
</evidence>
<comment type="caution">
    <text evidence="1">The sequence shown here is derived from an EMBL/GenBank/DDBJ whole genome shotgun (WGS) entry which is preliminary data.</text>
</comment>
<gene>
    <name evidence="1" type="ORF">EVAR_52362_1</name>
</gene>
<evidence type="ECO:0000313" key="1">
    <source>
        <dbReference type="EMBL" id="GBP78307.1"/>
    </source>
</evidence>
<accession>A0A4C1YVD8</accession>
<dbReference type="OrthoDB" id="426210at2759"/>
<name>A0A4C1YVD8_EUMVA</name>
<protein>
    <submittedName>
        <fullName evidence="1">Uncharacterized protein</fullName>
    </submittedName>
</protein>
<sequence>MDRTLPPLGLGLPIRPIDKSRTAITRKRSRLGYNNDNKTKGLQKELEITETRMMLRSNSKKEQGLGKGAMGAITGIVLNTVLGLHRHKRQGCTVDYAVAYLVQAVPESYNENILTIFKKIYTAIECPILETDIRAWRHVAKLTRRGTDLATYLSPRPHHVFEISYFLLRIASTRLILKNRSTLSMSILLAKVEESISRNIFFMNVYNYTLLQENTPEKTITNMFGLNLDRSASEESRLDAKHNDLDRVRPNVHNHHHVCELFSNYFGSVYDENTADRLDSYLESDTISSNALANIVISRDEVLKKIKQ</sequence>